<feature type="compositionally biased region" description="Polar residues" evidence="1">
    <location>
        <begin position="1"/>
        <end position="17"/>
    </location>
</feature>
<sequence length="821" mass="91885">MDVSSLLNSNSVAAGQQEQKEISDATVKNRTPWDADGYSLPITNVGETNSTDERNTTISTDDGSQKEHSLSPEQGAFNPQNSLPSLKQHLYSPSQESQSLSKVALTNSAELDSGIHTVQDDNSHQEQPTMLQHKFSDSRSSLSSFTSSLHSASHSRISSTSTIWSSQVDTAFDNQPRSVRSRSLEDATALVGEKGWFIRQANQPVELQERPASPSDAMLIKRTNLPPLKVDTGEDTLKVFDRTQLGNPLHSTLLHKQDLELGTIQLRGHKRALSAPDPSFVMADFTRHSVLQQPGAELTPPSSHHPDQCSPAATLIHVAPATPPASAGQVEDQSITCMYIANCDTGSQPRKAISHIFGRNKMCTRKIPQNVWVHYCRKHYQRSRYRNPKEYAKLQCDLVQQQIRRVHDWSENNLQTAQPGVVQDWGLAIRKREQKRLDDMGSSSRKRSAATFDQNDSEDGDNGDDIGDRRNSVPLTAVPDWLLALCGKGYSTTEILEIFSRLHSEILEDRMPCFPDIEILPNIIMDDEDPDSPQRFTKRKPTASVHRRSQSLSVTTISGATQSDQSVEQAVSWVVDERSSYQKRRRPNEGVLDSPALVNDARMLDMPTESSRRLQKLVHRPIFANIDENHAEDGYRASTADQSYSVPSHSSSPPLFSHETQRRSGPLIPLAIESGPYKRQRAVRRSTHQRSQSDMGSFYSSAVSYPNTSTPNSSLVNAYEQTRPTTSHSYGQSESYTHQGYRARDTYRHESSESQRVIQGPVMEQFGHQKAPALQPFYLPSSLSSYGREPQPHYKFHSYLEGARTFLPPEVQEPRAYSVRC</sequence>
<organism evidence="2 3">
    <name type="scientific">Scytalidium lignicola</name>
    <name type="common">Hyphomycete</name>
    <dbReference type="NCBI Taxonomy" id="5539"/>
    <lineage>
        <taxon>Eukaryota</taxon>
        <taxon>Fungi</taxon>
        <taxon>Dikarya</taxon>
        <taxon>Ascomycota</taxon>
        <taxon>Pezizomycotina</taxon>
        <taxon>Leotiomycetes</taxon>
        <taxon>Leotiomycetes incertae sedis</taxon>
        <taxon>Scytalidium</taxon>
    </lineage>
</organism>
<dbReference type="EMBL" id="NCSJ02000087">
    <property type="protein sequence ID" value="RFU30958.1"/>
    <property type="molecule type" value="Genomic_DNA"/>
</dbReference>
<gene>
    <name evidence="2" type="ORF">B7463_g5388</name>
</gene>
<reference evidence="2 3" key="1">
    <citation type="submission" date="2018-05" db="EMBL/GenBank/DDBJ databases">
        <title>Draft genome sequence of Scytalidium lignicola DSM 105466, a ubiquitous saprotrophic fungus.</title>
        <authorList>
            <person name="Buettner E."/>
            <person name="Gebauer A.M."/>
            <person name="Hofrichter M."/>
            <person name="Liers C."/>
            <person name="Kellner H."/>
        </authorList>
    </citation>
    <scope>NUCLEOTIDE SEQUENCE [LARGE SCALE GENOMIC DNA]</scope>
    <source>
        <strain evidence="2 3">DSM 105466</strain>
    </source>
</reference>
<feature type="non-terminal residue" evidence="2">
    <location>
        <position position="1"/>
    </location>
</feature>
<evidence type="ECO:0000313" key="2">
    <source>
        <dbReference type="EMBL" id="RFU30958.1"/>
    </source>
</evidence>
<feature type="region of interest" description="Disordered" evidence="1">
    <location>
        <begin position="639"/>
        <end position="663"/>
    </location>
</feature>
<comment type="caution">
    <text evidence="2">The sequence shown here is derived from an EMBL/GenBank/DDBJ whole genome shotgun (WGS) entry which is preliminary data.</text>
</comment>
<feature type="region of interest" description="Disordered" evidence="1">
    <location>
        <begin position="436"/>
        <end position="471"/>
    </location>
</feature>
<feature type="non-terminal residue" evidence="2">
    <location>
        <position position="821"/>
    </location>
</feature>
<evidence type="ECO:0000256" key="1">
    <source>
        <dbReference type="SAM" id="MobiDB-lite"/>
    </source>
</evidence>
<protein>
    <recommendedName>
        <fullName evidence="4">Orp1 like protein</fullName>
    </recommendedName>
</protein>
<dbReference type="Proteomes" id="UP000258309">
    <property type="component" value="Unassembled WGS sequence"/>
</dbReference>
<proteinExistence type="predicted"/>
<feature type="compositionally biased region" description="Basic residues" evidence="1">
    <location>
        <begin position="536"/>
        <end position="549"/>
    </location>
</feature>
<feature type="compositionally biased region" description="Low complexity" evidence="1">
    <location>
        <begin position="643"/>
        <end position="657"/>
    </location>
</feature>
<feature type="compositionally biased region" description="Polar residues" evidence="1">
    <location>
        <begin position="689"/>
        <end position="715"/>
    </location>
</feature>
<feature type="compositionally biased region" description="Polar residues" evidence="1">
    <location>
        <begin position="550"/>
        <end position="561"/>
    </location>
</feature>
<evidence type="ECO:0008006" key="4">
    <source>
        <dbReference type="Google" id="ProtNLM"/>
    </source>
</evidence>
<dbReference type="AlphaFoldDB" id="A0A3E2HC16"/>
<feature type="region of interest" description="Disordered" evidence="1">
    <location>
        <begin position="1"/>
        <end position="102"/>
    </location>
</feature>
<dbReference type="STRING" id="5539.A0A3E2HC16"/>
<feature type="region of interest" description="Disordered" evidence="1">
    <location>
        <begin position="676"/>
        <end position="715"/>
    </location>
</feature>
<feature type="compositionally biased region" description="Basic residues" evidence="1">
    <location>
        <begin position="678"/>
        <end position="688"/>
    </location>
</feature>
<evidence type="ECO:0000313" key="3">
    <source>
        <dbReference type="Proteomes" id="UP000258309"/>
    </source>
</evidence>
<accession>A0A3E2HC16</accession>
<dbReference type="OMA" id="SANITPM"/>
<feature type="compositionally biased region" description="Polar residues" evidence="1">
    <location>
        <begin position="77"/>
        <end position="102"/>
    </location>
</feature>
<dbReference type="OrthoDB" id="4161595at2759"/>
<keyword evidence="3" id="KW-1185">Reference proteome</keyword>
<feature type="compositionally biased region" description="Acidic residues" evidence="1">
    <location>
        <begin position="455"/>
        <end position="465"/>
    </location>
</feature>
<name>A0A3E2HC16_SCYLI</name>
<feature type="region of interest" description="Disordered" evidence="1">
    <location>
        <begin position="524"/>
        <end position="561"/>
    </location>
</feature>